<comment type="caution">
    <text evidence="4">The sequence shown here is derived from an EMBL/GenBank/DDBJ whole genome shotgun (WGS) entry which is preliminary data.</text>
</comment>
<dbReference type="PANTHER" id="PTHR13261:SF0">
    <property type="entry name" value="BRCA2 AND CDKN1A-INTERACTING PROTEIN"/>
    <property type="match status" value="1"/>
</dbReference>
<evidence type="ECO:0000313" key="4">
    <source>
        <dbReference type="EMBL" id="KAG0119574.1"/>
    </source>
</evidence>
<evidence type="ECO:0000256" key="3">
    <source>
        <dbReference type="SAM" id="MobiDB-lite"/>
    </source>
</evidence>
<dbReference type="InterPro" id="IPR025602">
    <property type="entry name" value="BCP1_family"/>
</dbReference>
<reference evidence="5 6" key="2">
    <citation type="journal article" date="2021" name="J. Hered.">
        <title>Feather Gene Expression Elucidates the Developmental Basis of Plumage Iridescence in African Starlings.</title>
        <authorList>
            <person name="Rubenstein D.R."/>
            <person name="Corvelo A."/>
            <person name="MacManes M.D."/>
            <person name="Maia R."/>
            <person name="Narzisi G."/>
            <person name="Rousaki A."/>
            <person name="Vandenabeele P."/>
            <person name="Shawkey M.D."/>
            <person name="Solomon J."/>
        </authorList>
    </citation>
    <scope>NUCLEOTIDE SEQUENCE [LARGE SCALE GENOMIC DNA]</scope>
    <source>
        <strain evidence="5">SS15</strain>
    </source>
</reference>
<evidence type="ECO:0008006" key="7">
    <source>
        <dbReference type="Google" id="ProtNLM"/>
    </source>
</evidence>
<proteinExistence type="inferred from homology"/>
<accession>A0A835NQL1</accession>
<protein>
    <recommendedName>
        <fullName evidence="7">Protein BCCIP homolog</fullName>
    </recommendedName>
</protein>
<feature type="compositionally biased region" description="Low complexity" evidence="3">
    <location>
        <begin position="253"/>
        <end position="262"/>
    </location>
</feature>
<keyword evidence="6" id="KW-1185">Reference proteome</keyword>
<dbReference type="Proteomes" id="UP000618051">
    <property type="component" value="Unassembled WGS sequence"/>
</dbReference>
<evidence type="ECO:0000256" key="1">
    <source>
        <dbReference type="ARBA" id="ARBA00004647"/>
    </source>
</evidence>
<evidence type="ECO:0000313" key="5">
    <source>
        <dbReference type="EMBL" id="KAI1236115.1"/>
    </source>
</evidence>
<comment type="similarity">
    <text evidence="2">Belongs to the BCP1 family.</text>
</comment>
<sequence length="570" mass="63068">MVLYDFLPSEVNIEFEAHSISDNDYNGIKKLLQQLFLKAPVNTAELTDILIQQNHIGSIIKQAEVQEDSSDDEEDDDEVFGFISCLNLTERKGTQCAEQIKELLLSRCEQSCEQPVVEQLSKLLNDSTKPVGLILSERFINVPPQIALPMHQQLQKELTEAQRTNKPCGKCHYYLLISKTFTESTKSNSKRKEGRNQPKEELMFANAEEEFFHEKALLKFNYSVQEESDTCLGGRWSFDDVPMKPLRTVIGARSGASGSERSPLCQEGPAGSSWELSKKTSGENTEVHAQNPTVAFNTQYWIGAEELNLLHPLRFKTNFLHIQEKHYCTNPSQGGKQEMRPNLECTEKGQEDDDVPPLLGVVDLQEQPESRQERIPVGAAGEHGLGAVPAPRPDHGHAATETLQGAAHVGGSEDHQPQLCPGCQDIFQKAKQGICCHGPFVHIIQDNDTIRVQKGSGHHFPLEHLICAVPATQTHNTLPTAPGPKGLQRHQPQDGVRRAAALQGHAVAHLMAQADVHLIGHVQGQRHGGLAEHLCAHHGPAGLHGQAVLSTPLWHLQGHRNTARMALRTI</sequence>
<dbReference type="GO" id="GO:0000922">
    <property type="term" value="C:spindle pole"/>
    <property type="evidence" value="ECO:0007669"/>
    <property type="project" value="UniProtKB-SubCell"/>
</dbReference>
<name>A0A835NQL1_9PASS</name>
<dbReference type="OrthoDB" id="27543at2759"/>
<evidence type="ECO:0000313" key="6">
    <source>
        <dbReference type="Proteomes" id="UP000618051"/>
    </source>
</evidence>
<dbReference type="EMBL" id="JADDUC010000083">
    <property type="protein sequence ID" value="KAG0119574.1"/>
    <property type="molecule type" value="Genomic_DNA"/>
</dbReference>
<gene>
    <name evidence="5" type="ORF">IHE44_0001389</name>
    <name evidence="4" type="ORF">IHE44_014166</name>
</gene>
<comment type="subcellular location">
    <subcellularLocation>
        <location evidence="1">Cytoplasm</location>
        <location evidence="1">Cytoskeleton</location>
        <location evidence="1">Spindle pole</location>
    </subcellularLocation>
</comment>
<organism evidence="4">
    <name type="scientific">Lamprotornis superbus</name>
    <dbReference type="NCBI Taxonomy" id="245042"/>
    <lineage>
        <taxon>Eukaryota</taxon>
        <taxon>Metazoa</taxon>
        <taxon>Chordata</taxon>
        <taxon>Craniata</taxon>
        <taxon>Vertebrata</taxon>
        <taxon>Euteleostomi</taxon>
        <taxon>Archelosauria</taxon>
        <taxon>Archosauria</taxon>
        <taxon>Dinosauria</taxon>
        <taxon>Saurischia</taxon>
        <taxon>Theropoda</taxon>
        <taxon>Coelurosauria</taxon>
        <taxon>Aves</taxon>
        <taxon>Neognathae</taxon>
        <taxon>Neoaves</taxon>
        <taxon>Telluraves</taxon>
        <taxon>Australaves</taxon>
        <taxon>Passeriformes</taxon>
        <taxon>Sturnidae</taxon>
        <taxon>Lamprotornis</taxon>
    </lineage>
</organism>
<dbReference type="PANTHER" id="PTHR13261">
    <property type="entry name" value="BRCA2 AND CDKN1A INTERACTING PROTEIN"/>
    <property type="match status" value="1"/>
</dbReference>
<dbReference type="Pfam" id="PF13862">
    <property type="entry name" value="BCCIP"/>
    <property type="match status" value="1"/>
</dbReference>
<evidence type="ECO:0000256" key="2">
    <source>
        <dbReference type="ARBA" id="ARBA00006781"/>
    </source>
</evidence>
<dbReference type="AlphaFoldDB" id="A0A835NQL1"/>
<reference evidence="5" key="3">
    <citation type="submission" date="2022-01" db="EMBL/GenBank/DDBJ databases">
        <authorList>
            <person name="Rubenstein D.R."/>
        </authorList>
    </citation>
    <scope>NUCLEOTIDE SEQUENCE</scope>
    <source>
        <strain evidence="5">SS15</strain>
        <tissue evidence="5">Liver</tissue>
    </source>
</reference>
<feature type="region of interest" description="Disordered" evidence="3">
    <location>
        <begin position="253"/>
        <end position="290"/>
    </location>
</feature>
<reference evidence="4" key="1">
    <citation type="submission" date="2020-10" db="EMBL/GenBank/DDBJ databases">
        <title>Feather gene expression reveals the developmental basis of iridescence in African starlings.</title>
        <authorList>
            <person name="Rubenstein D.R."/>
        </authorList>
    </citation>
    <scope>NUCLEOTIDE SEQUENCE</scope>
    <source>
        <strain evidence="4">SS15</strain>
        <tissue evidence="4">Liver</tissue>
    </source>
</reference>
<dbReference type="EMBL" id="JADDUC020000010">
    <property type="protein sequence ID" value="KAI1236115.1"/>
    <property type="molecule type" value="Genomic_DNA"/>
</dbReference>
<dbReference type="GO" id="GO:0005634">
    <property type="term" value="C:nucleus"/>
    <property type="evidence" value="ECO:0007669"/>
    <property type="project" value="TreeGrafter"/>
</dbReference>